<comment type="caution">
    <text evidence="1">The sequence shown here is derived from an EMBL/GenBank/DDBJ whole genome shotgun (WGS) entry which is preliminary data.</text>
</comment>
<dbReference type="EMBL" id="CM020618">
    <property type="protein sequence ID" value="KAK1857758.1"/>
    <property type="molecule type" value="Genomic_DNA"/>
</dbReference>
<evidence type="ECO:0000313" key="2">
    <source>
        <dbReference type="Proteomes" id="UP000798662"/>
    </source>
</evidence>
<evidence type="ECO:0000313" key="1">
    <source>
        <dbReference type="EMBL" id="KAK1857758.1"/>
    </source>
</evidence>
<proteinExistence type="predicted"/>
<protein>
    <submittedName>
        <fullName evidence="1">Uncharacterized protein</fullName>
    </submittedName>
</protein>
<gene>
    <name evidence="1" type="ORF">I4F81_000373</name>
</gene>
<organism evidence="1 2">
    <name type="scientific">Pyropia yezoensis</name>
    <name type="common">Susabi-nori</name>
    <name type="synonym">Porphyra yezoensis</name>
    <dbReference type="NCBI Taxonomy" id="2788"/>
    <lineage>
        <taxon>Eukaryota</taxon>
        <taxon>Rhodophyta</taxon>
        <taxon>Bangiophyceae</taxon>
        <taxon>Bangiales</taxon>
        <taxon>Bangiaceae</taxon>
        <taxon>Pyropia</taxon>
    </lineage>
</organism>
<dbReference type="Proteomes" id="UP000798662">
    <property type="component" value="Chromosome 1"/>
</dbReference>
<reference evidence="1" key="1">
    <citation type="submission" date="2019-11" db="EMBL/GenBank/DDBJ databases">
        <title>Nori genome reveals adaptations in red seaweeds to the harsh intertidal environment.</title>
        <authorList>
            <person name="Wang D."/>
            <person name="Mao Y."/>
        </authorList>
    </citation>
    <scope>NUCLEOTIDE SEQUENCE</scope>
    <source>
        <tissue evidence="1">Gametophyte</tissue>
    </source>
</reference>
<sequence>MEAAQRPPRNGGGPAAAAERGCVAAPAIHVYGGPAGAVTGERSAGYEQWEDGAAGYTQRNLVAKLFLNQPVVSNRLIRFGSLYSPLSREGGTNAVGEGAPGVGAPPGDDRTPAQRERDKVFYGNIVAIANNAAAFGLNYANTQAVVQQALHLAETNQRDGVAAVTSFIGNNWQTHTDSATNSGKKQTMTTYRPCVARFRAWAEVKDGTDTLIIPMSRNTVVPFLEAEKERRRVTGKGRRTADGSDEEVTDGDDATVPAPLDPHRPPLAASGALLLDIHARTREKVMENRAVGLNKALGKRDPSITDAQCREVFKRLLLPPETAGKFQLQSVLATLFAITIALEARGATVRGLVWSDLAVRQFEVMFSASGEALDVLRTYITATRTKERGLFCIGALPHVDPGLCPLGAAAEALVALCHGPGQDTSVPPSPLEPVSKPTDEDLRARGVSPEHYRAAVNVYGSREWYRLLVFPSARGGTFKEMSHRYHCDNHRKVMVAAGVPKWLSKMHTCRRASTQKTKEAGASEQDNNEQGLWTEGVGGGAYNQNIPNRRATLGLSGRDLSCITPSTPRLKVVVPPELRALLFPWMEAAEVAYALRLAADRKNMEASLVDFFKLLHTMTSVYVQTWAARSAAGDVPLTAYVLRHPLLAGFGCAAFAATMVTALRRVEDRANEAVEQVLPQLAPTAKAAMEAVVASIMAQLQDAENYMAAEVDASTLAVQAHARQTADAAMEHANIGVAPVNKHTAEEVAELRKEVSQLRDAVLALLRGPSLGAASAAAGQPAADMGGLASAPSWPGPSEVHPPTPAAFPSIAVPPPPTRPAPTTTTELCTQSRTSSSV</sequence>
<accession>A0ACC3BJG1</accession>
<name>A0ACC3BJG1_PYRYE</name>
<keyword evidence="2" id="KW-1185">Reference proteome</keyword>